<dbReference type="EMBL" id="JAGGKC010000013">
    <property type="protein sequence ID" value="MBP1919313.1"/>
    <property type="molecule type" value="Genomic_DNA"/>
</dbReference>
<dbReference type="Proteomes" id="UP001519271">
    <property type="component" value="Unassembled WGS sequence"/>
</dbReference>
<dbReference type="RefSeq" id="WP_209459517.1">
    <property type="nucleotide sequence ID" value="NZ_JAGGKC010000013.1"/>
</dbReference>
<evidence type="ECO:0000313" key="3">
    <source>
        <dbReference type="Proteomes" id="UP001519271"/>
    </source>
</evidence>
<dbReference type="InterPro" id="IPR036101">
    <property type="entry name" value="CarD-like/TRCF_RID_sf"/>
</dbReference>
<proteinExistence type="predicted"/>
<dbReference type="InterPro" id="IPR048792">
    <property type="entry name" value="CarD_C"/>
</dbReference>
<name>A0ABS4G446_9CLOT</name>
<dbReference type="InterPro" id="IPR052531">
    <property type="entry name" value="CarD-like_regulator"/>
</dbReference>
<dbReference type="Pfam" id="PF02559">
    <property type="entry name" value="CarD_TRCF_RID"/>
    <property type="match status" value="1"/>
</dbReference>
<dbReference type="Gene3D" id="2.40.10.170">
    <property type="match status" value="1"/>
</dbReference>
<dbReference type="SMART" id="SM01058">
    <property type="entry name" value="CarD_TRCF"/>
    <property type="match status" value="1"/>
</dbReference>
<accession>A0ABS4G446</accession>
<dbReference type="Gene3D" id="1.20.58.1290">
    <property type="entry name" value="CarD-like, C-terminal domain"/>
    <property type="match status" value="1"/>
</dbReference>
<evidence type="ECO:0000259" key="1">
    <source>
        <dbReference type="SMART" id="SM01058"/>
    </source>
</evidence>
<reference evidence="2 3" key="1">
    <citation type="submission" date="2021-03" db="EMBL/GenBank/DDBJ databases">
        <title>Genomic Encyclopedia of Type Strains, Phase IV (KMG-IV): sequencing the most valuable type-strain genomes for metagenomic binning, comparative biology and taxonomic classification.</title>
        <authorList>
            <person name="Goeker M."/>
        </authorList>
    </citation>
    <scope>NUCLEOTIDE SEQUENCE [LARGE SCALE GENOMIC DNA]</scope>
    <source>
        <strain evidence="2 3">DSM 6139</strain>
    </source>
</reference>
<dbReference type="InterPro" id="IPR042215">
    <property type="entry name" value="CarD-like_C"/>
</dbReference>
<dbReference type="Pfam" id="PF21095">
    <property type="entry name" value="CarD_C"/>
    <property type="match status" value="1"/>
</dbReference>
<comment type="caution">
    <text evidence="2">The sequence shown here is derived from an EMBL/GenBank/DDBJ whole genome shotgun (WGS) entry which is preliminary data.</text>
</comment>
<sequence length="166" mass="18865">MFNKGDMMIYSSHGICLVDDICSNKFQGVEKDYYVLHPIADRKLIISIPVDNESVTMLELIEEDEAEKIIDSFRKPGRSWIEINNERNQIYAETVKTGNRKDIAGIVNTLMRRKYSAEQAGRKFSDKDKKLLNVVQGILFTELAISLGTTFDVVNERVTALLSDEA</sequence>
<dbReference type="PANTHER" id="PTHR38447">
    <property type="entry name" value="TRANSCRIPTION FACTOR YDEB-RELATED"/>
    <property type="match status" value="1"/>
</dbReference>
<feature type="domain" description="CarD-like/TRCF RNAP-interacting" evidence="1">
    <location>
        <begin position="1"/>
        <end position="111"/>
    </location>
</feature>
<dbReference type="InterPro" id="IPR003711">
    <property type="entry name" value="CarD-like/TRCF_RID"/>
</dbReference>
<gene>
    <name evidence="2" type="ORF">J2Z34_001802</name>
</gene>
<evidence type="ECO:0000313" key="2">
    <source>
        <dbReference type="EMBL" id="MBP1919313.1"/>
    </source>
</evidence>
<organism evidence="2 3">
    <name type="scientific">Youngiibacter multivorans</name>
    <dbReference type="NCBI Taxonomy" id="937251"/>
    <lineage>
        <taxon>Bacteria</taxon>
        <taxon>Bacillati</taxon>
        <taxon>Bacillota</taxon>
        <taxon>Clostridia</taxon>
        <taxon>Eubacteriales</taxon>
        <taxon>Clostridiaceae</taxon>
        <taxon>Youngiibacter</taxon>
    </lineage>
</organism>
<dbReference type="PANTHER" id="PTHR38447:SF1">
    <property type="entry name" value="RNA POLYMERASE-BINDING TRANSCRIPTION FACTOR CARD"/>
    <property type="match status" value="1"/>
</dbReference>
<protein>
    <submittedName>
        <fullName evidence="2">CarD family transcriptional regulator</fullName>
    </submittedName>
</protein>
<dbReference type="SUPFAM" id="SSF141259">
    <property type="entry name" value="CarD-like"/>
    <property type="match status" value="1"/>
</dbReference>
<keyword evidence="3" id="KW-1185">Reference proteome</keyword>